<organism evidence="1 2">
    <name type="scientific">Bacillus glycinifermentans</name>
    <dbReference type="NCBI Taxonomy" id="1664069"/>
    <lineage>
        <taxon>Bacteria</taxon>
        <taxon>Bacillati</taxon>
        <taxon>Bacillota</taxon>
        <taxon>Bacilli</taxon>
        <taxon>Bacillales</taxon>
        <taxon>Bacillaceae</taxon>
        <taxon>Bacillus</taxon>
    </lineage>
</organism>
<sequence length="129" mass="14935">MNKELLLSDIENDLNKMNDVQLKDLGYKLLHRGLISIRAITAEDFKKKDLCNVNEVCNVISGAIHNLPFLLLVDYNRDMLVWEISECIARIEGLEREFKNSIRILINPFIETKRDFLKGGKGLYCFFAD</sequence>
<dbReference type="GeneID" id="39505833"/>
<reference evidence="1 2" key="1">
    <citation type="submission" date="2019-01" db="EMBL/GenBank/DDBJ databases">
        <title>Genome sequence of Bacillus glycinifermentans SRCM103574.</title>
        <authorList>
            <person name="Kong H.-J."/>
            <person name="Jeong S.-Y."/>
            <person name="Jeong D.-Y."/>
        </authorList>
    </citation>
    <scope>NUCLEOTIDE SEQUENCE [LARGE SCALE GENOMIC DNA]</scope>
    <source>
        <strain evidence="1 2">SRCM103574</strain>
        <plasmid evidence="1 2">unnamed1</plasmid>
    </source>
</reference>
<dbReference type="EMBL" id="CP035233">
    <property type="protein sequence ID" value="QAT68041.1"/>
    <property type="molecule type" value="Genomic_DNA"/>
</dbReference>
<geneLocation type="plasmid" evidence="1 2">
    <name>unnamed1</name>
</geneLocation>
<keyword evidence="1" id="KW-0614">Plasmid</keyword>
<dbReference type="Proteomes" id="UP000288675">
    <property type="component" value="Plasmid unnamed1"/>
</dbReference>
<name>A0AAJ3Z348_9BACI</name>
<dbReference type="RefSeq" id="WP_128748471.1">
    <property type="nucleotide sequence ID" value="NZ_CP035233.1"/>
</dbReference>
<gene>
    <name evidence="1" type="ORF">EQZ20_24520</name>
</gene>
<accession>A0AAJ3Z348</accession>
<protein>
    <submittedName>
        <fullName evidence="1">Uncharacterized protein</fullName>
    </submittedName>
</protein>
<evidence type="ECO:0000313" key="2">
    <source>
        <dbReference type="Proteomes" id="UP000288675"/>
    </source>
</evidence>
<dbReference type="AlphaFoldDB" id="A0AAJ3Z348"/>
<evidence type="ECO:0000313" key="1">
    <source>
        <dbReference type="EMBL" id="QAT68041.1"/>
    </source>
</evidence>
<proteinExistence type="predicted"/>